<proteinExistence type="predicted"/>
<dbReference type="Proteomes" id="UP000326029">
    <property type="component" value="Chromosome"/>
</dbReference>
<evidence type="ECO:0000313" key="4">
    <source>
        <dbReference type="EMBL" id="GGR19226.1"/>
    </source>
</evidence>
<reference evidence="4" key="3">
    <citation type="submission" date="2023-08" db="EMBL/GenBank/DDBJ databases">
        <authorList>
            <person name="Sun Q."/>
            <person name="Ohkuma M."/>
        </authorList>
    </citation>
    <scope>NUCLEOTIDE SEQUENCE</scope>
    <source>
        <strain evidence="4">JCM 4205</strain>
    </source>
</reference>
<dbReference type="EMBL" id="CP023693">
    <property type="protein sequence ID" value="QEV31105.1"/>
    <property type="molecule type" value="Genomic_DNA"/>
</dbReference>
<feature type="signal peptide" evidence="3">
    <location>
        <begin position="1"/>
        <end position="26"/>
    </location>
</feature>
<name>A0AAV4KEQ7_9ACTN</name>
<dbReference type="RefSeq" id="WP_152369503.1">
    <property type="nucleotide sequence ID" value="NZ_BMSJ01000003.1"/>
</dbReference>
<accession>A0AAV4KEQ7</accession>
<keyword evidence="2" id="KW-0812">Transmembrane</keyword>
<feature type="chain" id="PRO_5043685793" evidence="3">
    <location>
        <begin position="27"/>
        <end position="190"/>
    </location>
</feature>
<feature type="region of interest" description="Disordered" evidence="1">
    <location>
        <begin position="45"/>
        <end position="154"/>
    </location>
</feature>
<keyword evidence="3" id="KW-0732">Signal</keyword>
<feature type="compositionally biased region" description="Low complexity" evidence="1">
    <location>
        <begin position="83"/>
        <end position="129"/>
    </location>
</feature>
<dbReference type="AlphaFoldDB" id="A0AAV4KEQ7"/>
<keyword evidence="2" id="KW-0472">Membrane</keyword>
<keyword evidence="2" id="KW-1133">Transmembrane helix</keyword>
<dbReference type="Proteomes" id="UP000642014">
    <property type="component" value="Unassembled WGS sequence"/>
</dbReference>
<sequence>MSSRSVVVGIALAVVSVAPSSGVAHAQDLNCSDFRFQEDAQAVFDLDRTDPHGLDEDQGPDDGIACEELPGRGTGAVPPPSSSPSATPSTTASRPAVPPSATASRPVTPSTTAPQSATPSAAAPRTVAPGTTAPQSAAPVMPTRGTRAGVGGASGPSDLAVGAGLALAVGSAVAGGWLAVRRLGRGPGRA</sequence>
<evidence type="ECO:0000256" key="1">
    <source>
        <dbReference type="SAM" id="MobiDB-lite"/>
    </source>
</evidence>
<dbReference type="EMBL" id="BMSJ01000003">
    <property type="protein sequence ID" value="GGR19226.1"/>
    <property type="molecule type" value="Genomic_DNA"/>
</dbReference>
<evidence type="ECO:0000313" key="7">
    <source>
        <dbReference type="Proteomes" id="UP000642014"/>
    </source>
</evidence>
<dbReference type="GeneID" id="95452557"/>
<keyword evidence="6" id="KW-1185">Reference proteome</keyword>
<evidence type="ECO:0000313" key="5">
    <source>
        <dbReference type="EMBL" id="QEV31105.1"/>
    </source>
</evidence>
<feature type="transmembrane region" description="Helical" evidence="2">
    <location>
        <begin position="159"/>
        <end position="180"/>
    </location>
</feature>
<gene>
    <name evidence="5" type="ORF">CP977_02085</name>
    <name evidence="4" type="ORF">GCM10010497_21690</name>
</gene>
<protein>
    <submittedName>
        <fullName evidence="5">Excalibur calcium-binding protein</fullName>
    </submittedName>
</protein>
<reference evidence="5 6" key="2">
    <citation type="submission" date="2017-09" db="EMBL/GenBank/DDBJ databases">
        <authorList>
            <person name="Lee N."/>
            <person name="Cho B.-K."/>
        </authorList>
    </citation>
    <scope>NUCLEOTIDE SEQUENCE [LARGE SCALE GENOMIC DNA]</scope>
    <source>
        <strain evidence="5 6">ATCC 19740</strain>
    </source>
</reference>
<evidence type="ECO:0000256" key="3">
    <source>
        <dbReference type="SAM" id="SignalP"/>
    </source>
</evidence>
<reference evidence="4 7" key="1">
    <citation type="journal article" date="2014" name="Int. J. Syst. Evol. Microbiol.">
        <title>Complete genome sequence of Corynebacterium casei LMG S-19264T (=DSM 44701T), isolated from a smear-ripened cheese.</title>
        <authorList>
            <consortium name="US DOE Joint Genome Institute (JGI-PGF)"/>
            <person name="Walter F."/>
            <person name="Albersmeier A."/>
            <person name="Kalinowski J."/>
            <person name="Ruckert C."/>
        </authorList>
    </citation>
    <scope>NUCLEOTIDE SEQUENCE [LARGE SCALE GENOMIC DNA]</scope>
    <source>
        <strain evidence="4 7">JCM 4205</strain>
    </source>
</reference>
<feature type="compositionally biased region" description="Basic and acidic residues" evidence="1">
    <location>
        <begin position="45"/>
        <end position="55"/>
    </location>
</feature>
<organism evidence="4 7">
    <name type="scientific">Streptomyces cinereoruber</name>
    <dbReference type="NCBI Taxonomy" id="67260"/>
    <lineage>
        <taxon>Bacteria</taxon>
        <taxon>Bacillati</taxon>
        <taxon>Actinomycetota</taxon>
        <taxon>Actinomycetes</taxon>
        <taxon>Kitasatosporales</taxon>
        <taxon>Streptomycetaceae</taxon>
        <taxon>Streptomyces</taxon>
    </lineage>
</organism>
<evidence type="ECO:0000256" key="2">
    <source>
        <dbReference type="SAM" id="Phobius"/>
    </source>
</evidence>
<evidence type="ECO:0000313" key="6">
    <source>
        <dbReference type="Proteomes" id="UP000326029"/>
    </source>
</evidence>